<gene>
    <name evidence="12" type="primary">tatA</name>
    <name evidence="10" type="synonym">tatE</name>
    <name evidence="12" type="ORF">EDWATA_03132</name>
</gene>
<keyword evidence="8 10" id="KW-0811">Translocation</keyword>
<feature type="compositionally biased region" description="Basic and acidic residues" evidence="11">
    <location>
        <begin position="70"/>
        <end position="83"/>
    </location>
</feature>
<evidence type="ECO:0000256" key="11">
    <source>
        <dbReference type="SAM" id="MobiDB-lite"/>
    </source>
</evidence>
<keyword evidence="9 10" id="KW-0472">Membrane</keyword>
<evidence type="ECO:0000256" key="7">
    <source>
        <dbReference type="ARBA" id="ARBA00022989"/>
    </source>
</evidence>
<dbReference type="InterPro" id="IPR003369">
    <property type="entry name" value="TatA/B/E"/>
</dbReference>
<dbReference type="EMBL" id="ADGK01000262">
    <property type="protein sequence ID" value="EFE21859.1"/>
    <property type="molecule type" value="Genomic_DNA"/>
</dbReference>
<keyword evidence="2 10" id="KW-0813">Transport</keyword>
<feature type="transmembrane region" description="Helical" evidence="10">
    <location>
        <begin position="20"/>
        <end position="38"/>
    </location>
</feature>
<dbReference type="PANTHER" id="PTHR42982:SF5">
    <property type="entry name" value="SEC-INDEPENDENT PROTEIN TRANSLOCASE PROTEIN TATE"/>
    <property type="match status" value="1"/>
</dbReference>
<dbReference type="HOGENOM" id="CLU_086034_5_3_6"/>
<evidence type="ECO:0000256" key="9">
    <source>
        <dbReference type="ARBA" id="ARBA00023136"/>
    </source>
</evidence>
<dbReference type="GO" id="GO:0008320">
    <property type="term" value="F:protein transmembrane transporter activity"/>
    <property type="evidence" value="ECO:0007669"/>
    <property type="project" value="UniProtKB-UniRule"/>
</dbReference>
<keyword evidence="5 10" id="KW-0812">Transmembrane</keyword>
<evidence type="ECO:0000313" key="12">
    <source>
        <dbReference type="EMBL" id="EFE21859.1"/>
    </source>
</evidence>
<keyword evidence="4 10" id="KW-0997">Cell inner membrane</keyword>
<dbReference type="PANTHER" id="PTHR42982">
    <property type="entry name" value="SEC-INDEPENDENT PROTEIN TRANSLOCASE PROTEIN TATA"/>
    <property type="match status" value="1"/>
</dbReference>
<dbReference type="GO" id="GO:0033281">
    <property type="term" value="C:TAT protein transport complex"/>
    <property type="evidence" value="ECO:0007669"/>
    <property type="project" value="UniProtKB-UniRule"/>
</dbReference>
<sequence>MFLQPPERCCIQHKKVFMEGISITKLLVIAVLIVLLFGTNKLRTLGSDLGAALKGFKKAMNDETPAAKKNNNDEATPRVEHKE</sequence>
<dbReference type="InterPro" id="IPR024905">
    <property type="entry name" value="TatE"/>
</dbReference>
<dbReference type="NCBIfam" id="TIGR01411">
    <property type="entry name" value="tatAE"/>
    <property type="match status" value="1"/>
</dbReference>
<keyword evidence="3 10" id="KW-1003">Cell membrane</keyword>
<dbReference type="Proteomes" id="UP000003692">
    <property type="component" value="Unassembled WGS sequence"/>
</dbReference>
<evidence type="ECO:0000256" key="2">
    <source>
        <dbReference type="ARBA" id="ARBA00022448"/>
    </source>
</evidence>
<dbReference type="NCBIfam" id="NF002448">
    <property type="entry name" value="PRK01614.1"/>
    <property type="match status" value="1"/>
</dbReference>
<accession>D4F8N2</accession>
<comment type="caution">
    <text evidence="12">The sequence shown here is derived from an EMBL/GenBank/DDBJ whole genome shotgun (WGS) entry which is preliminary data.</text>
</comment>
<dbReference type="InterPro" id="IPR006312">
    <property type="entry name" value="TatA/E"/>
</dbReference>
<dbReference type="Pfam" id="PF02416">
    <property type="entry name" value="TatA_B_E"/>
    <property type="match status" value="1"/>
</dbReference>
<comment type="similarity">
    <text evidence="10">Belongs to the TatA/E family. TatE subfamily.</text>
</comment>
<dbReference type="NCBIfam" id="NF002960">
    <property type="entry name" value="PRK03625.1"/>
    <property type="match status" value="1"/>
</dbReference>
<evidence type="ECO:0000313" key="13">
    <source>
        <dbReference type="Proteomes" id="UP000003692"/>
    </source>
</evidence>
<evidence type="ECO:0000256" key="8">
    <source>
        <dbReference type="ARBA" id="ARBA00023010"/>
    </source>
</evidence>
<dbReference type="GO" id="GO:0043953">
    <property type="term" value="P:protein transport by the Tat complex"/>
    <property type="evidence" value="ECO:0007669"/>
    <property type="project" value="UniProtKB-UniRule"/>
</dbReference>
<keyword evidence="6 10" id="KW-0653">Protein transport</keyword>
<protein>
    <recommendedName>
        <fullName evidence="10">Probable Sec-independent protein translocase protein TatE</fullName>
    </recommendedName>
</protein>
<evidence type="ECO:0000256" key="3">
    <source>
        <dbReference type="ARBA" id="ARBA00022475"/>
    </source>
</evidence>
<comment type="function">
    <text evidence="10">Part of the twin-arginine translocation (Tat) system that transports large folded proteins containing a characteristic twin-arginine motif in their signal peptide across membranes. TatE shares overlapping functions with TatA.</text>
</comment>
<feature type="region of interest" description="Disordered" evidence="11">
    <location>
        <begin position="61"/>
        <end position="83"/>
    </location>
</feature>
<evidence type="ECO:0000256" key="5">
    <source>
        <dbReference type="ARBA" id="ARBA00022692"/>
    </source>
</evidence>
<comment type="subcellular location">
    <subcellularLocation>
        <location evidence="10">Cell inner membrane</location>
        <topology evidence="10">Single-pass membrane protein</topology>
    </subcellularLocation>
    <subcellularLocation>
        <location evidence="1">Cell membrane</location>
        <topology evidence="1">Single-pass membrane protein</topology>
    </subcellularLocation>
</comment>
<dbReference type="HAMAP" id="MF_00236">
    <property type="entry name" value="TatA_E"/>
    <property type="match status" value="1"/>
</dbReference>
<name>D4F8N2_EDWTA</name>
<dbReference type="Gene3D" id="1.20.5.3310">
    <property type="match status" value="1"/>
</dbReference>
<organism evidence="12 13">
    <name type="scientific">Edwardsiella tarda ATCC 23685</name>
    <dbReference type="NCBI Taxonomy" id="500638"/>
    <lineage>
        <taxon>Bacteria</taxon>
        <taxon>Pseudomonadati</taxon>
        <taxon>Pseudomonadota</taxon>
        <taxon>Gammaproteobacteria</taxon>
        <taxon>Enterobacterales</taxon>
        <taxon>Hafniaceae</taxon>
        <taxon>Edwardsiella</taxon>
    </lineage>
</organism>
<proteinExistence type="inferred from homology"/>
<evidence type="ECO:0000256" key="1">
    <source>
        <dbReference type="ARBA" id="ARBA00004162"/>
    </source>
</evidence>
<evidence type="ECO:0000256" key="10">
    <source>
        <dbReference type="HAMAP-Rule" id="MF_00903"/>
    </source>
</evidence>
<evidence type="ECO:0000256" key="6">
    <source>
        <dbReference type="ARBA" id="ARBA00022927"/>
    </source>
</evidence>
<reference evidence="12 13" key="1">
    <citation type="submission" date="2010-02" db="EMBL/GenBank/DDBJ databases">
        <authorList>
            <person name="Weinstock G."/>
            <person name="Sodergren E."/>
            <person name="Clifton S."/>
            <person name="Fulton L."/>
            <person name="Fulton B."/>
            <person name="Courtney L."/>
            <person name="Fronick C."/>
            <person name="Harrison M."/>
            <person name="Strong C."/>
            <person name="Farmer C."/>
            <person name="Delahaunty K."/>
            <person name="Markovic C."/>
            <person name="Hall O."/>
            <person name="Minx P."/>
            <person name="Tomlinson C."/>
            <person name="Mitreva M."/>
            <person name="Nelson J."/>
            <person name="Hou S."/>
            <person name="Wollam A."/>
            <person name="Pepin K.H."/>
            <person name="Johnson M."/>
            <person name="Bhonagiri V."/>
            <person name="Zhang X."/>
            <person name="Suruliraj S."/>
            <person name="Warren W."/>
            <person name="Chinwalla A."/>
            <person name="Mardis E.R."/>
            <person name="Wilson R.K."/>
        </authorList>
    </citation>
    <scope>NUCLEOTIDE SEQUENCE [LARGE SCALE GENOMIC DNA]</scope>
    <source>
        <strain evidence="12 13">ATCC 23685</strain>
    </source>
</reference>
<evidence type="ECO:0000256" key="4">
    <source>
        <dbReference type="ARBA" id="ARBA00022519"/>
    </source>
</evidence>
<keyword evidence="7 10" id="KW-1133">Transmembrane helix</keyword>
<dbReference type="HAMAP" id="MF_00903">
    <property type="entry name" value="TatE"/>
    <property type="match status" value="1"/>
</dbReference>
<dbReference type="AlphaFoldDB" id="D4F8N2"/>